<keyword evidence="3" id="KW-1185">Reference proteome</keyword>
<evidence type="ECO:0000256" key="1">
    <source>
        <dbReference type="SAM" id="MobiDB-lite"/>
    </source>
</evidence>
<feature type="region of interest" description="Disordered" evidence="1">
    <location>
        <begin position="394"/>
        <end position="544"/>
    </location>
</feature>
<dbReference type="AlphaFoldDB" id="A0A286UIF5"/>
<evidence type="ECO:0000313" key="3">
    <source>
        <dbReference type="Proteomes" id="UP000217199"/>
    </source>
</evidence>
<feature type="compositionally biased region" description="Acidic residues" evidence="1">
    <location>
        <begin position="491"/>
        <end position="501"/>
    </location>
</feature>
<reference evidence="2 3" key="1">
    <citation type="journal article" date="2017" name="Mol. Ecol.">
        <title>Comparative and population genomic landscape of Phellinus noxius: A hypervariable fungus causing root rot in trees.</title>
        <authorList>
            <person name="Chung C.L."/>
            <person name="Lee T.J."/>
            <person name="Akiba M."/>
            <person name="Lee H.H."/>
            <person name="Kuo T.H."/>
            <person name="Liu D."/>
            <person name="Ke H.M."/>
            <person name="Yokoi T."/>
            <person name="Roa M.B."/>
            <person name="Lu M.J."/>
            <person name="Chang Y.Y."/>
            <person name="Ann P.J."/>
            <person name="Tsai J.N."/>
            <person name="Chen C.Y."/>
            <person name="Tzean S.S."/>
            <person name="Ota Y."/>
            <person name="Hattori T."/>
            <person name="Sahashi N."/>
            <person name="Liou R.F."/>
            <person name="Kikuchi T."/>
            <person name="Tsai I.J."/>
        </authorList>
    </citation>
    <scope>NUCLEOTIDE SEQUENCE [LARGE SCALE GENOMIC DNA]</scope>
    <source>
        <strain evidence="2 3">FFPRI411160</strain>
    </source>
</reference>
<feature type="region of interest" description="Disordered" evidence="1">
    <location>
        <begin position="1"/>
        <end position="90"/>
    </location>
</feature>
<proteinExistence type="predicted"/>
<name>A0A286UIF5_9AGAM</name>
<organism evidence="2 3">
    <name type="scientific">Pyrrhoderma noxium</name>
    <dbReference type="NCBI Taxonomy" id="2282107"/>
    <lineage>
        <taxon>Eukaryota</taxon>
        <taxon>Fungi</taxon>
        <taxon>Dikarya</taxon>
        <taxon>Basidiomycota</taxon>
        <taxon>Agaricomycotina</taxon>
        <taxon>Agaricomycetes</taxon>
        <taxon>Hymenochaetales</taxon>
        <taxon>Hymenochaetaceae</taxon>
        <taxon>Pyrrhoderma</taxon>
    </lineage>
</organism>
<feature type="compositionally biased region" description="Polar residues" evidence="1">
    <location>
        <begin position="248"/>
        <end position="268"/>
    </location>
</feature>
<feature type="compositionally biased region" description="Polar residues" evidence="1">
    <location>
        <begin position="528"/>
        <end position="538"/>
    </location>
</feature>
<dbReference type="Proteomes" id="UP000217199">
    <property type="component" value="Unassembled WGS sequence"/>
</dbReference>
<gene>
    <name evidence="2" type="ORF">PNOK_0423300</name>
</gene>
<accession>A0A286UIF5</accession>
<dbReference type="STRING" id="2282107.A0A286UIF5"/>
<sequence>MHTVSVAPSHVSILPSPPLERKSPLSPPLLSAKVSKQSPVLSMNEHTQDSPRSPLASRSPESRHHSPSPSPSPSVSAVSSPKRIPEGQSISADDYERGLVLCDNCGEGIPFRDPNSGGFTLKLWDSHRERCRPQQSLRSEPIVFAPETTVDSMANPPTKKRRAKRTEEERIDYLRNDPYVAQFEPYRVLCGSCNKWIRLRPNSTYCSIPWDAHRKSCLSKKAVLPASHHPTEARSLQNNAVSPHGSPAVQSASRHQIMSSQPMLNSKSRAPAPSLGPLPTPSMTIPPPGAASPYATPTSMASVSYMSGADNSPPTNPRDLANSDSRRKNAEQRAAVLRSDPLLREVEPNRVFCGLCNKWVQLRQDSSYCAYPWHQHRTKCLARYERRRDRAYNYSHGSTPRLNDIDAEGDFDDESDDERPVHYPRAGSLDYDSEEESYYRHQHSYSHRPRYDKYNGHPYAYSRPPPPVHAQTNGPARPSGARGDDMHDVSMDEDDDLEGDVEMNMNGNEEAARDGHSHHRSRVPAPSYSHSRSQQPIQQPRLADLDSSGGRLAFISSSVQHLFRTTYEYADELSIGALVNYLNAAMPADKHEDFDVQEVTRAAATLAKSGVLIQEGDRLRPAQ</sequence>
<evidence type="ECO:0000313" key="2">
    <source>
        <dbReference type="EMBL" id="PAV19299.1"/>
    </source>
</evidence>
<protein>
    <submittedName>
        <fullName evidence="2">Uncharacterized protein</fullName>
    </submittedName>
</protein>
<feature type="compositionally biased region" description="Polar residues" evidence="1">
    <location>
        <begin position="34"/>
        <end position="45"/>
    </location>
</feature>
<feature type="compositionally biased region" description="Acidic residues" evidence="1">
    <location>
        <begin position="405"/>
        <end position="417"/>
    </location>
</feature>
<dbReference type="EMBL" id="NBII01000004">
    <property type="protein sequence ID" value="PAV19299.1"/>
    <property type="molecule type" value="Genomic_DNA"/>
</dbReference>
<comment type="caution">
    <text evidence="2">The sequence shown here is derived from an EMBL/GenBank/DDBJ whole genome shotgun (WGS) entry which is preliminary data.</text>
</comment>
<feature type="compositionally biased region" description="Polar residues" evidence="1">
    <location>
        <begin position="295"/>
        <end position="313"/>
    </location>
</feature>
<feature type="region of interest" description="Disordered" evidence="1">
    <location>
        <begin position="228"/>
        <end position="334"/>
    </location>
</feature>
<dbReference type="OrthoDB" id="3270344at2759"/>
<dbReference type="InParanoid" id="A0A286UIF5"/>
<feature type="compositionally biased region" description="Pro residues" evidence="1">
    <location>
        <begin position="274"/>
        <end position="290"/>
    </location>
</feature>